<evidence type="ECO:0000313" key="7">
    <source>
        <dbReference type="EMBL" id="CAQ78117.1"/>
    </source>
</evidence>
<comment type="similarity">
    <text evidence="1 5">Belongs to the MsrA Met sulfoxide reductase family.</text>
</comment>
<evidence type="ECO:0000313" key="8">
    <source>
        <dbReference type="Proteomes" id="UP000001730"/>
    </source>
</evidence>
<dbReference type="eggNOG" id="COG0225">
    <property type="taxonomic scope" value="Bacteria"/>
</dbReference>
<dbReference type="FunFam" id="3.30.1060.10:FF:000001">
    <property type="entry name" value="Peptide methionine sulfoxide reductase MsrA"/>
    <property type="match status" value="1"/>
</dbReference>
<proteinExistence type="inferred from homology"/>
<feature type="domain" description="Peptide methionine sulphoxide reductase MsrA" evidence="6">
    <location>
        <begin position="52"/>
        <end position="206"/>
    </location>
</feature>
<feature type="active site" evidence="5">
    <location>
        <position position="59"/>
    </location>
</feature>
<dbReference type="HAMAP" id="MF_01401">
    <property type="entry name" value="MsrA"/>
    <property type="match status" value="1"/>
</dbReference>
<evidence type="ECO:0000256" key="4">
    <source>
        <dbReference type="ARBA" id="ARBA00048782"/>
    </source>
</evidence>
<dbReference type="GO" id="GO:0008113">
    <property type="term" value="F:peptide-methionine (S)-S-oxide reductase activity"/>
    <property type="evidence" value="ECO:0007669"/>
    <property type="project" value="UniProtKB-UniRule"/>
</dbReference>
<dbReference type="InterPro" id="IPR050162">
    <property type="entry name" value="MsrA_MetSO_reductase"/>
</dbReference>
<dbReference type="InterPro" id="IPR036509">
    <property type="entry name" value="Met_Sox_Rdtase_MsrA_sf"/>
</dbReference>
<accession>B6ELQ4</accession>
<evidence type="ECO:0000256" key="2">
    <source>
        <dbReference type="ARBA" id="ARBA00023002"/>
    </source>
</evidence>
<comment type="catalytic activity">
    <reaction evidence="3 5">
        <text>L-methionyl-[protein] + [thioredoxin]-disulfide + H2O = L-methionyl-(S)-S-oxide-[protein] + [thioredoxin]-dithiol</text>
        <dbReference type="Rhea" id="RHEA:14217"/>
        <dbReference type="Rhea" id="RHEA-COMP:10698"/>
        <dbReference type="Rhea" id="RHEA-COMP:10700"/>
        <dbReference type="Rhea" id="RHEA-COMP:12313"/>
        <dbReference type="Rhea" id="RHEA-COMP:12315"/>
        <dbReference type="ChEBI" id="CHEBI:15377"/>
        <dbReference type="ChEBI" id="CHEBI:16044"/>
        <dbReference type="ChEBI" id="CHEBI:29950"/>
        <dbReference type="ChEBI" id="CHEBI:44120"/>
        <dbReference type="ChEBI" id="CHEBI:50058"/>
        <dbReference type="EC" id="1.8.4.11"/>
    </reaction>
</comment>
<protein>
    <recommendedName>
        <fullName evidence="5">Peptide methionine sulfoxide reductase MsrA</fullName>
        <shortName evidence="5">Protein-methionine-S-oxide reductase</shortName>
        <ecNumber evidence="5">1.8.4.11</ecNumber>
    </recommendedName>
    <alternativeName>
        <fullName evidence="5">Peptide-methionine (S)-S-oxide reductase</fullName>
        <shortName evidence="5">Peptide Met(O) reductase</shortName>
    </alternativeName>
</protein>
<keyword evidence="8" id="KW-1185">Reference proteome</keyword>
<gene>
    <name evidence="5 7" type="primary">msrA</name>
    <name evidence="7" type="ordered locus">VSAL_I0432</name>
</gene>
<comment type="catalytic activity">
    <reaction evidence="4 5">
        <text>[thioredoxin]-disulfide + L-methionine + H2O = L-methionine (S)-S-oxide + [thioredoxin]-dithiol</text>
        <dbReference type="Rhea" id="RHEA:19993"/>
        <dbReference type="Rhea" id="RHEA-COMP:10698"/>
        <dbReference type="Rhea" id="RHEA-COMP:10700"/>
        <dbReference type="ChEBI" id="CHEBI:15377"/>
        <dbReference type="ChEBI" id="CHEBI:29950"/>
        <dbReference type="ChEBI" id="CHEBI:50058"/>
        <dbReference type="ChEBI" id="CHEBI:57844"/>
        <dbReference type="ChEBI" id="CHEBI:58772"/>
        <dbReference type="EC" id="1.8.4.11"/>
    </reaction>
</comment>
<dbReference type="Gene3D" id="3.30.1060.10">
    <property type="entry name" value="Peptide methionine sulphoxide reductase MsrA"/>
    <property type="match status" value="1"/>
</dbReference>
<dbReference type="AlphaFoldDB" id="B6ELQ4"/>
<dbReference type="PANTHER" id="PTHR42799">
    <property type="entry name" value="MITOCHONDRIAL PEPTIDE METHIONINE SULFOXIDE REDUCTASE"/>
    <property type="match status" value="1"/>
</dbReference>
<evidence type="ECO:0000259" key="6">
    <source>
        <dbReference type="Pfam" id="PF01625"/>
    </source>
</evidence>
<dbReference type="SUPFAM" id="SSF55068">
    <property type="entry name" value="Peptide methionine sulfoxide reductase"/>
    <property type="match status" value="1"/>
</dbReference>
<organism evidence="7 8">
    <name type="scientific">Aliivibrio salmonicida (strain LFI1238)</name>
    <name type="common">Vibrio salmonicida (strain LFI1238)</name>
    <dbReference type="NCBI Taxonomy" id="316275"/>
    <lineage>
        <taxon>Bacteria</taxon>
        <taxon>Pseudomonadati</taxon>
        <taxon>Pseudomonadota</taxon>
        <taxon>Gammaproteobacteria</taxon>
        <taxon>Vibrionales</taxon>
        <taxon>Vibrionaceae</taxon>
        <taxon>Aliivibrio</taxon>
    </lineage>
</organism>
<keyword evidence="2 5" id="KW-0560">Oxidoreductase</keyword>
<evidence type="ECO:0000256" key="5">
    <source>
        <dbReference type="HAMAP-Rule" id="MF_01401"/>
    </source>
</evidence>
<name>B6ELQ4_ALISL</name>
<dbReference type="KEGG" id="vsa:VSAL_I0432"/>
<dbReference type="EC" id="1.8.4.11" evidence="5"/>
<dbReference type="HOGENOM" id="CLU_031040_10_3_6"/>
<evidence type="ECO:0000256" key="1">
    <source>
        <dbReference type="ARBA" id="ARBA00005591"/>
    </source>
</evidence>
<reference evidence="7 8" key="1">
    <citation type="journal article" date="2008" name="BMC Genomics">
        <title>The genome sequence of the fish pathogen Aliivibrio salmonicida strain LFI1238 shows extensive evidence of gene decay.</title>
        <authorList>
            <person name="Hjerde E."/>
            <person name="Lorentzen M.S."/>
            <person name="Holden M.T."/>
            <person name="Seeger K."/>
            <person name="Paulsen S."/>
            <person name="Bason N."/>
            <person name="Churcher C."/>
            <person name="Harris D."/>
            <person name="Norbertczak H."/>
            <person name="Quail M.A."/>
            <person name="Sanders S."/>
            <person name="Thurston S."/>
            <person name="Parkhill J."/>
            <person name="Willassen N.P."/>
            <person name="Thomson N.R."/>
        </authorList>
    </citation>
    <scope>NUCLEOTIDE SEQUENCE [LARGE SCALE GENOMIC DNA]</scope>
    <source>
        <strain evidence="7 8">LFI1238</strain>
    </source>
</reference>
<dbReference type="PANTHER" id="PTHR42799:SF2">
    <property type="entry name" value="MITOCHONDRIAL PEPTIDE METHIONINE SULFOXIDE REDUCTASE"/>
    <property type="match status" value="1"/>
</dbReference>
<dbReference type="InterPro" id="IPR002569">
    <property type="entry name" value="Met_Sox_Rdtase_MsrA_dom"/>
</dbReference>
<dbReference type="GO" id="GO:0005737">
    <property type="term" value="C:cytoplasm"/>
    <property type="evidence" value="ECO:0007669"/>
    <property type="project" value="TreeGrafter"/>
</dbReference>
<sequence length="216" mass="24481">MVIYSFYRVAQGKCLLNYSVKGCDMTMEKHTVQPLHFISQHDIESIPTGCEQILFGMGCFWGTERLFWKLTGVYSTAVGYSGGKTKIPTYKDVCSGSTDHVEVVKVVFNPALISLEELLHSFWQTHNPTQGMRQGNDIGTQYRSVIYTYDKNQQEIATHTKKQYQHALSQQGIEEPITTEITPANDFYFAEEYHQQYLAKNPNGYCGLSGTGVCFL</sequence>
<dbReference type="NCBIfam" id="TIGR00401">
    <property type="entry name" value="msrA"/>
    <property type="match status" value="1"/>
</dbReference>
<dbReference type="Proteomes" id="UP000001730">
    <property type="component" value="Chromosome 1"/>
</dbReference>
<dbReference type="GO" id="GO:0034599">
    <property type="term" value="P:cellular response to oxidative stress"/>
    <property type="evidence" value="ECO:0007669"/>
    <property type="project" value="TreeGrafter"/>
</dbReference>
<evidence type="ECO:0000256" key="3">
    <source>
        <dbReference type="ARBA" id="ARBA00047806"/>
    </source>
</evidence>
<dbReference type="Pfam" id="PF01625">
    <property type="entry name" value="PMSR"/>
    <property type="match status" value="1"/>
</dbReference>
<dbReference type="GO" id="GO:0033744">
    <property type="term" value="F:L-methionine:thioredoxin-disulfide S-oxidoreductase activity"/>
    <property type="evidence" value="ECO:0007669"/>
    <property type="project" value="RHEA"/>
</dbReference>
<dbReference type="EMBL" id="FM178379">
    <property type="protein sequence ID" value="CAQ78117.1"/>
    <property type="molecule type" value="Genomic_DNA"/>
</dbReference>
<comment type="function">
    <text evidence="5">Has an important function as a repair enzyme for proteins that have been inactivated by oxidation. Catalyzes the reversible oxidation-reduction of methionine sulfoxide in proteins to methionine.</text>
</comment>